<gene>
    <name evidence="1" type="ORF">DILT_LOCUS16278</name>
</gene>
<proteinExistence type="predicted"/>
<dbReference type="AlphaFoldDB" id="A0A3P7N9J8"/>
<evidence type="ECO:0000313" key="1">
    <source>
        <dbReference type="EMBL" id="VDN33603.1"/>
    </source>
</evidence>
<reference evidence="1 2" key="1">
    <citation type="submission" date="2018-11" db="EMBL/GenBank/DDBJ databases">
        <authorList>
            <consortium name="Pathogen Informatics"/>
        </authorList>
    </citation>
    <scope>NUCLEOTIDE SEQUENCE [LARGE SCALE GENOMIC DNA]</scope>
</reference>
<name>A0A3P7N9J8_DIBLA</name>
<sequence length="66" mass="7113">MSSVAHHRIPKCCPPGSSMEIRCPPLIVSPPVSPFCVCMCPLCRSSASFISLVQCRCSARPSGHRL</sequence>
<keyword evidence="2" id="KW-1185">Reference proteome</keyword>
<accession>A0A3P7N9J8</accession>
<dbReference type="Proteomes" id="UP000281553">
    <property type="component" value="Unassembled WGS sequence"/>
</dbReference>
<organism evidence="1 2">
    <name type="scientific">Dibothriocephalus latus</name>
    <name type="common">Fish tapeworm</name>
    <name type="synonym">Diphyllobothrium latum</name>
    <dbReference type="NCBI Taxonomy" id="60516"/>
    <lineage>
        <taxon>Eukaryota</taxon>
        <taxon>Metazoa</taxon>
        <taxon>Spiralia</taxon>
        <taxon>Lophotrochozoa</taxon>
        <taxon>Platyhelminthes</taxon>
        <taxon>Cestoda</taxon>
        <taxon>Eucestoda</taxon>
        <taxon>Diphyllobothriidea</taxon>
        <taxon>Diphyllobothriidae</taxon>
        <taxon>Dibothriocephalus</taxon>
    </lineage>
</organism>
<protein>
    <submittedName>
        <fullName evidence="1">Uncharacterized protein</fullName>
    </submittedName>
</protein>
<evidence type="ECO:0000313" key="2">
    <source>
        <dbReference type="Proteomes" id="UP000281553"/>
    </source>
</evidence>
<dbReference type="EMBL" id="UYRU01084000">
    <property type="protein sequence ID" value="VDN33603.1"/>
    <property type="molecule type" value="Genomic_DNA"/>
</dbReference>